<accession>A0AAD5WCI4</accession>
<dbReference type="Proteomes" id="UP001210211">
    <property type="component" value="Unassembled WGS sequence"/>
</dbReference>
<dbReference type="InterPro" id="IPR056511">
    <property type="entry name" value="IDM1_C"/>
</dbReference>
<dbReference type="CDD" id="cd04301">
    <property type="entry name" value="NAT_SF"/>
    <property type="match status" value="1"/>
</dbReference>
<dbReference type="InterPro" id="IPR016181">
    <property type="entry name" value="Acyl_CoA_acyltransferase"/>
</dbReference>
<evidence type="ECO:0000259" key="2">
    <source>
        <dbReference type="PROSITE" id="PS51186"/>
    </source>
</evidence>
<evidence type="ECO:0000313" key="4">
    <source>
        <dbReference type="Proteomes" id="UP001210211"/>
    </source>
</evidence>
<sequence>MIVESVEISSSTSYLQCSQCERLWKMALKFGMNKKISREKKVHLKTVHEKCMKSMDVDSSESAAESWFCGNQCQQVYMYLRSQVGLANYFEDGYYFSILRCDHGQTKILNLEKLVQLAENNMKLALALRITEECFFPILDLRTGVDLIPLVLYNWRVNILSLDYTGFYTVVLEKDERIISVASIRLHGVLVAEMPLVATCIENRRQGMCRRLVSAIEEMLKSLKVPTLLVCAIPSLVDTWTSSFGFVSIEDGDKEILSKIKLINMPGTYLLKKDLTTISVGPQGTEGDDGRRTSGENEFNGAGEGEENFPLDTNASFFEFSE</sequence>
<dbReference type="EMBL" id="JAMRDG010000002">
    <property type="protein sequence ID" value="KAJ3685954.1"/>
    <property type="molecule type" value="Genomic_DNA"/>
</dbReference>
<dbReference type="GO" id="GO:0006357">
    <property type="term" value="P:regulation of transcription by RNA polymerase II"/>
    <property type="evidence" value="ECO:0007669"/>
    <property type="project" value="TreeGrafter"/>
</dbReference>
<protein>
    <recommendedName>
        <fullName evidence="2">N-acetyltransferase domain-containing protein</fullName>
    </recommendedName>
</protein>
<feature type="region of interest" description="Disordered" evidence="1">
    <location>
        <begin position="281"/>
        <end position="308"/>
    </location>
</feature>
<dbReference type="GO" id="GO:0005634">
    <property type="term" value="C:nucleus"/>
    <property type="evidence" value="ECO:0007669"/>
    <property type="project" value="TreeGrafter"/>
</dbReference>
<dbReference type="InterPro" id="IPR000182">
    <property type="entry name" value="GNAT_dom"/>
</dbReference>
<feature type="domain" description="N-acetyltransferase" evidence="2">
    <location>
        <begin position="125"/>
        <end position="276"/>
    </location>
</feature>
<dbReference type="AlphaFoldDB" id="A0AAD5WCI4"/>
<dbReference type="PROSITE" id="PS51186">
    <property type="entry name" value="GNAT"/>
    <property type="match status" value="1"/>
</dbReference>
<dbReference type="InterPro" id="IPR042163">
    <property type="entry name" value="PHF12"/>
</dbReference>
<dbReference type="PANTHER" id="PTHR46309:SF7">
    <property type="entry name" value="OS04G0433900 PROTEIN"/>
    <property type="match status" value="1"/>
</dbReference>
<evidence type="ECO:0000313" key="3">
    <source>
        <dbReference type="EMBL" id="KAJ3685954.1"/>
    </source>
</evidence>
<dbReference type="SUPFAM" id="SSF55729">
    <property type="entry name" value="Acyl-CoA N-acyltransferases (Nat)"/>
    <property type="match status" value="1"/>
</dbReference>
<name>A0AAD5WCI4_9POAL</name>
<proteinExistence type="predicted"/>
<organism evidence="3 4">
    <name type="scientific">Rhynchospora tenuis</name>
    <dbReference type="NCBI Taxonomy" id="198213"/>
    <lineage>
        <taxon>Eukaryota</taxon>
        <taxon>Viridiplantae</taxon>
        <taxon>Streptophyta</taxon>
        <taxon>Embryophyta</taxon>
        <taxon>Tracheophyta</taxon>
        <taxon>Spermatophyta</taxon>
        <taxon>Magnoliopsida</taxon>
        <taxon>Liliopsida</taxon>
        <taxon>Poales</taxon>
        <taxon>Cyperaceae</taxon>
        <taxon>Cyperoideae</taxon>
        <taxon>Rhynchosporeae</taxon>
        <taxon>Rhynchospora</taxon>
    </lineage>
</organism>
<dbReference type="GO" id="GO:0003714">
    <property type="term" value="F:transcription corepressor activity"/>
    <property type="evidence" value="ECO:0007669"/>
    <property type="project" value="InterPro"/>
</dbReference>
<dbReference type="PANTHER" id="PTHR46309">
    <property type="entry name" value="PHD FINGER PROTEIN 12"/>
    <property type="match status" value="1"/>
</dbReference>
<gene>
    <name evidence="3" type="ORF">LUZ61_015118</name>
</gene>
<reference evidence="3 4" key="1">
    <citation type="journal article" date="2022" name="Cell">
        <title>Repeat-based holocentromeres influence genome architecture and karyotype evolution.</title>
        <authorList>
            <person name="Hofstatter P.G."/>
            <person name="Thangavel G."/>
            <person name="Lux T."/>
            <person name="Neumann P."/>
            <person name="Vondrak T."/>
            <person name="Novak P."/>
            <person name="Zhang M."/>
            <person name="Costa L."/>
            <person name="Castellani M."/>
            <person name="Scott A."/>
            <person name="Toegelov H."/>
            <person name="Fuchs J."/>
            <person name="Mata-Sucre Y."/>
            <person name="Dias Y."/>
            <person name="Vanzela A.L.L."/>
            <person name="Huettel B."/>
            <person name="Almeida C.C.S."/>
            <person name="Simkova H."/>
            <person name="Souza G."/>
            <person name="Pedrosa-Harand A."/>
            <person name="Macas J."/>
            <person name="Mayer K.F.X."/>
            <person name="Houben A."/>
            <person name="Marques A."/>
        </authorList>
    </citation>
    <scope>NUCLEOTIDE SEQUENCE [LARGE SCALE GENOMIC DNA]</scope>
    <source>
        <strain evidence="3">RhyTen1mFocal</strain>
    </source>
</reference>
<evidence type="ECO:0000256" key="1">
    <source>
        <dbReference type="SAM" id="MobiDB-lite"/>
    </source>
</evidence>
<comment type="caution">
    <text evidence="3">The sequence shown here is derived from an EMBL/GenBank/DDBJ whole genome shotgun (WGS) entry which is preliminary data.</text>
</comment>
<dbReference type="Pfam" id="PF23209">
    <property type="entry name" value="IDM1_C"/>
    <property type="match status" value="1"/>
</dbReference>
<keyword evidence="4" id="KW-1185">Reference proteome</keyword>
<dbReference type="GO" id="GO:0016747">
    <property type="term" value="F:acyltransferase activity, transferring groups other than amino-acyl groups"/>
    <property type="evidence" value="ECO:0007669"/>
    <property type="project" value="InterPro"/>
</dbReference>